<evidence type="ECO:0000313" key="3">
    <source>
        <dbReference type="Proteomes" id="UP000314294"/>
    </source>
</evidence>
<gene>
    <name evidence="2" type="ORF">EYF80_040889</name>
</gene>
<dbReference type="Proteomes" id="UP000314294">
    <property type="component" value="Unassembled WGS sequence"/>
</dbReference>
<organism evidence="2 3">
    <name type="scientific">Liparis tanakae</name>
    <name type="common">Tanaka's snailfish</name>
    <dbReference type="NCBI Taxonomy" id="230148"/>
    <lineage>
        <taxon>Eukaryota</taxon>
        <taxon>Metazoa</taxon>
        <taxon>Chordata</taxon>
        <taxon>Craniata</taxon>
        <taxon>Vertebrata</taxon>
        <taxon>Euteleostomi</taxon>
        <taxon>Actinopterygii</taxon>
        <taxon>Neopterygii</taxon>
        <taxon>Teleostei</taxon>
        <taxon>Neoteleostei</taxon>
        <taxon>Acanthomorphata</taxon>
        <taxon>Eupercaria</taxon>
        <taxon>Perciformes</taxon>
        <taxon>Cottioidei</taxon>
        <taxon>Cottales</taxon>
        <taxon>Liparidae</taxon>
        <taxon>Liparis</taxon>
    </lineage>
</organism>
<keyword evidence="3" id="KW-1185">Reference proteome</keyword>
<dbReference type="AlphaFoldDB" id="A0A4Z2G5P8"/>
<accession>A0A4Z2G5P8</accession>
<evidence type="ECO:0000313" key="2">
    <source>
        <dbReference type="EMBL" id="TNN48907.1"/>
    </source>
</evidence>
<protein>
    <submittedName>
        <fullName evidence="2">Uncharacterized protein</fullName>
    </submittedName>
</protein>
<feature type="region of interest" description="Disordered" evidence="1">
    <location>
        <begin position="83"/>
        <end position="106"/>
    </location>
</feature>
<dbReference type="EMBL" id="SRLO01000677">
    <property type="protein sequence ID" value="TNN48907.1"/>
    <property type="molecule type" value="Genomic_DNA"/>
</dbReference>
<comment type="caution">
    <text evidence="2">The sequence shown here is derived from an EMBL/GenBank/DDBJ whole genome shotgun (WGS) entry which is preliminary data.</text>
</comment>
<name>A0A4Z2G5P8_9TELE</name>
<proteinExistence type="predicted"/>
<sequence>MKGKAVRAELSSTVVFRDRDNPAASWDDTPLMMHRVTLLYSNGIINSAAVNEKHVISQCFERYFNREATKVQSTRLQTKEMVIESGGKEEEKTKGGEKANVFEEDR</sequence>
<reference evidence="2 3" key="1">
    <citation type="submission" date="2019-03" db="EMBL/GenBank/DDBJ databases">
        <title>First draft genome of Liparis tanakae, snailfish: a comprehensive survey of snailfish specific genes.</title>
        <authorList>
            <person name="Kim W."/>
            <person name="Song I."/>
            <person name="Jeong J.-H."/>
            <person name="Kim D."/>
            <person name="Kim S."/>
            <person name="Ryu S."/>
            <person name="Song J.Y."/>
            <person name="Lee S.K."/>
        </authorList>
    </citation>
    <scope>NUCLEOTIDE SEQUENCE [LARGE SCALE GENOMIC DNA]</scope>
    <source>
        <tissue evidence="2">Muscle</tissue>
    </source>
</reference>
<evidence type="ECO:0000256" key="1">
    <source>
        <dbReference type="SAM" id="MobiDB-lite"/>
    </source>
</evidence>